<dbReference type="GO" id="GO:0016746">
    <property type="term" value="F:acyltransferase activity"/>
    <property type="evidence" value="ECO:0007669"/>
    <property type="project" value="UniProtKB-KW"/>
</dbReference>
<dbReference type="Proteomes" id="UP000749040">
    <property type="component" value="Unassembled WGS sequence"/>
</dbReference>
<name>A0ABS2TVL7_9ACTN</name>
<keyword evidence="4" id="KW-0808">Transferase</keyword>
<feature type="transmembrane region" description="Helical" evidence="2">
    <location>
        <begin position="318"/>
        <end position="340"/>
    </location>
</feature>
<feature type="transmembrane region" description="Helical" evidence="2">
    <location>
        <begin position="352"/>
        <end position="375"/>
    </location>
</feature>
<feature type="compositionally biased region" description="Polar residues" evidence="1">
    <location>
        <begin position="1"/>
        <end position="10"/>
    </location>
</feature>
<feature type="transmembrane region" description="Helical" evidence="2">
    <location>
        <begin position="208"/>
        <end position="227"/>
    </location>
</feature>
<keyword evidence="2" id="KW-0472">Membrane</keyword>
<comment type="caution">
    <text evidence="4">The sequence shown here is derived from an EMBL/GenBank/DDBJ whole genome shotgun (WGS) entry which is preliminary data.</text>
</comment>
<organism evidence="4 5">
    <name type="scientific">Actinacidiphila acididurans</name>
    <dbReference type="NCBI Taxonomy" id="2784346"/>
    <lineage>
        <taxon>Bacteria</taxon>
        <taxon>Bacillati</taxon>
        <taxon>Actinomycetota</taxon>
        <taxon>Actinomycetes</taxon>
        <taxon>Kitasatosporales</taxon>
        <taxon>Streptomycetaceae</taxon>
        <taxon>Actinacidiphila</taxon>
    </lineage>
</organism>
<feature type="transmembrane region" description="Helical" evidence="2">
    <location>
        <begin position="156"/>
        <end position="176"/>
    </location>
</feature>
<feature type="transmembrane region" description="Helical" evidence="2">
    <location>
        <begin position="234"/>
        <end position="252"/>
    </location>
</feature>
<dbReference type="InterPro" id="IPR002656">
    <property type="entry name" value="Acyl_transf_3_dom"/>
</dbReference>
<gene>
    <name evidence="4" type="ORF">ITX44_23185</name>
</gene>
<keyword evidence="2" id="KW-1133">Transmembrane helix</keyword>
<dbReference type="PANTHER" id="PTHR23028:SF53">
    <property type="entry name" value="ACYL_TRANSF_3 DOMAIN-CONTAINING PROTEIN"/>
    <property type="match status" value="1"/>
</dbReference>
<feature type="transmembrane region" description="Helical" evidence="2">
    <location>
        <begin position="258"/>
        <end position="279"/>
    </location>
</feature>
<evidence type="ECO:0000259" key="3">
    <source>
        <dbReference type="Pfam" id="PF01757"/>
    </source>
</evidence>
<evidence type="ECO:0000313" key="5">
    <source>
        <dbReference type="Proteomes" id="UP000749040"/>
    </source>
</evidence>
<dbReference type="RefSeq" id="WP_205359240.1">
    <property type="nucleotide sequence ID" value="NZ_JADKYB010000012.1"/>
</dbReference>
<feature type="transmembrane region" description="Helical" evidence="2">
    <location>
        <begin position="286"/>
        <end position="306"/>
    </location>
</feature>
<feature type="domain" description="Acyltransferase 3" evidence="3">
    <location>
        <begin position="76"/>
        <end position="399"/>
    </location>
</feature>
<keyword evidence="5" id="KW-1185">Reference proteome</keyword>
<protein>
    <submittedName>
        <fullName evidence="4">Acyltransferase</fullName>
    </submittedName>
</protein>
<evidence type="ECO:0000313" key="4">
    <source>
        <dbReference type="EMBL" id="MBM9507388.1"/>
    </source>
</evidence>
<feature type="transmembrane region" description="Helical" evidence="2">
    <location>
        <begin position="381"/>
        <end position="402"/>
    </location>
</feature>
<feature type="transmembrane region" description="Helical" evidence="2">
    <location>
        <begin position="120"/>
        <end position="144"/>
    </location>
</feature>
<keyword evidence="4" id="KW-0012">Acyltransferase</keyword>
<feature type="transmembrane region" description="Helical" evidence="2">
    <location>
        <begin position="75"/>
        <end position="95"/>
    </location>
</feature>
<feature type="region of interest" description="Disordered" evidence="1">
    <location>
        <begin position="1"/>
        <end position="58"/>
    </location>
</feature>
<feature type="compositionally biased region" description="Low complexity" evidence="1">
    <location>
        <begin position="35"/>
        <end position="51"/>
    </location>
</feature>
<sequence>MTETDQTRNPGSWEAHQAIPTVPEYGQPAGRTAPEEAGPGKAPAGETGPGKVPLPKAVPAAGADTARPLVRKDRLAALDGLRFLAALSVVLFHFMGQTPNAMSGIWGRPYQEVFPRAHDWFAFGRLGVQLFFLISGFVICMSAWGRSPRDFFISRVTRLYPMYWVAIAVSAAVVYLTDSPFGHPNPRVLFANLTMLQRPLGVDNFDPVYWTLWPELCFYVTFSVVVWKGLTYRRVVVFCGLWTLAAVLAPSADLPLLTLVVNPTSAPFFIAGMAFYLMYRYRSTPLLWGIVLMQWLLALHFLLAPHGGSNNWATWAPWRPWLVLAITVFFASIAAIALGWTRWVRWRWLTTAGAMTFPLYLLHDVTGMTVAHAYGDRVSPALLVTVTVIGLVALSYVVHRVAERPIALAMRRWLNSAAFRLEPPPGRG</sequence>
<dbReference type="EMBL" id="JADKYB010000012">
    <property type="protein sequence ID" value="MBM9507388.1"/>
    <property type="molecule type" value="Genomic_DNA"/>
</dbReference>
<dbReference type="Pfam" id="PF01757">
    <property type="entry name" value="Acyl_transf_3"/>
    <property type="match status" value="1"/>
</dbReference>
<proteinExistence type="predicted"/>
<reference evidence="4 5" key="1">
    <citation type="submission" date="2021-01" db="EMBL/GenBank/DDBJ databases">
        <title>Streptomyces acididurans sp. nov., isolated from a peat swamp forest soil.</title>
        <authorList>
            <person name="Chantavorakit T."/>
            <person name="Duangmal K."/>
        </authorList>
    </citation>
    <scope>NUCLEOTIDE SEQUENCE [LARGE SCALE GENOMIC DNA]</scope>
    <source>
        <strain evidence="4 5">KK5PA1</strain>
    </source>
</reference>
<dbReference type="PANTHER" id="PTHR23028">
    <property type="entry name" value="ACETYLTRANSFERASE"/>
    <property type="match status" value="1"/>
</dbReference>
<evidence type="ECO:0000256" key="1">
    <source>
        <dbReference type="SAM" id="MobiDB-lite"/>
    </source>
</evidence>
<evidence type="ECO:0000256" key="2">
    <source>
        <dbReference type="SAM" id="Phobius"/>
    </source>
</evidence>
<keyword evidence="2" id="KW-0812">Transmembrane</keyword>
<dbReference type="InterPro" id="IPR050879">
    <property type="entry name" value="Acyltransferase_3"/>
</dbReference>
<accession>A0ABS2TVL7</accession>